<protein>
    <submittedName>
        <fullName evidence="3">Uncharacterized protein</fullName>
    </submittedName>
</protein>
<dbReference type="GO" id="GO:0005737">
    <property type="term" value="C:cytoplasm"/>
    <property type="evidence" value="ECO:0007669"/>
    <property type="project" value="TreeGrafter"/>
</dbReference>
<dbReference type="GO" id="GO:0005813">
    <property type="term" value="C:centrosome"/>
    <property type="evidence" value="ECO:0007669"/>
    <property type="project" value="TreeGrafter"/>
</dbReference>
<evidence type="ECO:0000313" key="3">
    <source>
        <dbReference type="EMBL" id="VDK82710.1"/>
    </source>
</evidence>
<feature type="coiled-coil region" evidence="1">
    <location>
        <begin position="59"/>
        <end position="296"/>
    </location>
</feature>
<feature type="compositionally biased region" description="Polar residues" evidence="2">
    <location>
        <begin position="1107"/>
        <end position="1126"/>
    </location>
</feature>
<dbReference type="GO" id="GO:0031122">
    <property type="term" value="P:cytoplasmic microtubule organization"/>
    <property type="evidence" value="ECO:0007669"/>
    <property type="project" value="TreeGrafter"/>
</dbReference>
<feature type="region of interest" description="Disordered" evidence="2">
    <location>
        <begin position="1107"/>
        <end position="1134"/>
    </location>
</feature>
<keyword evidence="1" id="KW-0175">Coiled coil</keyword>
<feature type="coiled-coil region" evidence="1">
    <location>
        <begin position="608"/>
        <end position="725"/>
    </location>
</feature>
<dbReference type="GO" id="GO:0051959">
    <property type="term" value="F:dynein light intermediate chain binding"/>
    <property type="evidence" value="ECO:0007669"/>
    <property type="project" value="TreeGrafter"/>
</dbReference>
<keyword evidence="4" id="KW-1185">Reference proteome</keyword>
<gene>
    <name evidence="3" type="ORF">NLS_LOCUS5879</name>
</gene>
<dbReference type="EMBL" id="UYRX01000473">
    <property type="protein sequence ID" value="VDK82710.1"/>
    <property type="molecule type" value="Genomic_DNA"/>
</dbReference>
<dbReference type="STRING" id="42156.A0A3P6TUE8"/>
<evidence type="ECO:0000313" key="4">
    <source>
        <dbReference type="Proteomes" id="UP000277928"/>
    </source>
</evidence>
<evidence type="ECO:0000256" key="2">
    <source>
        <dbReference type="SAM" id="MobiDB-lite"/>
    </source>
</evidence>
<dbReference type="OMA" id="HENSSKC"/>
<reference evidence="3 4" key="1">
    <citation type="submission" date="2018-08" db="EMBL/GenBank/DDBJ databases">
        <authorList>
            <person name="Laetsch R D."/>
            <person name="Stevens L."/>
            <person name="Kumar S."/>
            <person name="Blaxter L. M."/>
        </authorList>
    </citation>
    <scope>NUCLEOTIDE SEQUENCE [LARGE SCALE GENOMIC DNA]</scope>
</reference>
<dbReference type="OrthoDB" id="10254988at2759"/>
<accession>A0A3P6TUE8</accession>
<dbReference type="PANTHER" id="PTHR18947:SF28">
    <property type="entry name" value="GIRDIN, ISOFORM A"/>
    <property type="match status" value="1"/>
</dbReference>
<proteinExistence type="predicted"/>
<feature type="coiled-coil region" evidence="1">
    <location>
        <begin position="852"/>
        <end position="900"/>
    </location>
</feature>
<dbReference type="GO" id="GO:0030705">
    <property type="term" value="P:cytoskeleton-dependent intracellular transport"/>
    <property type="evidence" value="ECO:0007669"/>
    <property type="project" value="TreeGrafter"/>
</dbReference>
<dbReference type="Proteomes" id="UP000277928">
    <property type="component" value="Unassembled WGS sequence"/>
</dbReference>
<sequence length="1134" mass="131679">MKERDRYANRLYEMSSEREIYENSTTTGSSSMTSEMMGTIKQLSENRCEDRIPSPTAMERHANVELASAKAELRKLRNMIEERDELIAELKDEAEAREVDLLKMQQERLELVKDARAAKDYRDELECLQHKLVNYDKLEADNGKLKEKLSDLDFFKSRVTQLKEENELVQESCSLLEDQLEQCQRKVSNHTDMEAKLADYQHQIKQYVADITEDRKKIEQLLVENGRLERELQSEQQKCLTLERKVKCMKEEEKQCGGENFESLGSQIAEDDKKRILELELENRKLRTKLANANSCEEVGEVHAKLLRTEIELSEKKEECGMLDQRVQKFQTALSQLTSQYQKTCNLCDTFVMERDLAQQNLQEARKKFSDFQNEQKDELARRVSELQEIVKMREEEVNCLRKVKMEREEELKKAIENEQISANDVEELRNKLNGIERTVHNLEKQKKVLENERNAQKALNERLEGYVEESRLKVMNMENIQKKLEICERVTTESRSRVNELESENRQLNQQLELELKKMDRLREDLIAVKSRCSDLISRLRSICVSIQLNGGKCDMPLIQYAGDDCDGDDDERIIAIIDDVIMKALAAARREADALRLQQHTQIVELNNLKEDIERLRRSESDLNESDDRLRQLTTENRNIKEQVFLLQERIREMQHENSSKCSEITALKRELEELQQNAASRSKMHTELAKLQVSVRNFQLQEELLRQDNAEMQKQLTICEEEKLAAKTDFESLQSMHSALLMDHDRLQTLHDVLSADYDRAKHDNTLLNIKLQNHKGTTEEALNERRHFEELKLAVAEERERRDREVGCMRKDMMALRSDYEQIRKENISLARNAQLNEDELRKLQFAEQNQRKICERLTAQIDDLQRKLQARNLEITELLQRIELLTHLNKTLEEESRTLNGQVNHMLVKPLSNQNVTCHNAPKDFQESVILQEKLSSLRSEKELEGKVMVQYDYKNGTTKEKPTFLEGTAKVLIFKNQGPHKLTMNDCSSSGTFATEKCINSVSTGKSGPYPEESLETIGMKQNGQLPANGQLPVQHHDRSMEPIVQSGSSRSNSNSNNLLHLNSSSRKALNDGLCFTLSKRSTSFTSKERSRKVHLSFVLSSDTSNSSSHMQHTSPSNRPKSFYDNVC</sequence>
<organism evidence="3 4">
    <name type="scientific">Litomosoides sigmodontis</name>
    <name type="common">Filarial nematode worm</name>
    <dbReference type="NCBI Taxonomy" id="42156"/>
    <lineage>
        <taxon>Eukaryota</taxon>
        <taxon>Metazoa</taxon>
        <taxon>Ecdysozoa</taxon>
        <taxon>Nematoda</taxon>
        <taxon>Chromadorea</taxon>
        <taxon>Rhabditida</taxon>
        <taxon>Spirurina</taxon>
        <taxon>Spiruromorpha</taxon>
        <taxon>Filarioidea</taxon>
        <taxon>Onchocercidae</taxon>
        <taxon>Litomosoides</taxon>
    </lineage>
</organism>
<evidence type="ECO:0000256" key="1">
    <source>
        <dbReference type="SAM" id="Coils"/>
    </source>
</evidence>
<dbReference type="AlphaFoldDB" id="A0A3P6TUE8"/>
<dbReference type="PANTHER" id="PTHR18947">
    <property type="entry name" value="HOOK PROTEINS"/>
    <property type="match status" value="1"/>
</dbReference>
<feature type="coiled-coil region" evidence="1">
    <location>
        <begin position="355"/>
        <end position="530"/>
    </location>
</feature>
<dbReference type="GO" id="GO:0008017">
    <property type="term" value="F:microtubule binding"/>
    <property type="evidence" value="ECO:0007669"/>
    <property type="project" value="TreeGrafter"/>
</dbReference>
<name>A0A3P6TUE8_LITSI</name>